<feature type="non-terminal residue" evidence="7">
    <location>
        <position position="1131"/>
    </location>
</feature>
<proteinExistence type="predicted"/>
<organism evidence="7">
    <name type="scientific">uncultured Thiotrichaceae bacterium</name>
    <dbReference type="NCBI Taxonomy" id="298394"/>
    <lineage>
        <taxon>Bacteria</taxon>
        <taxon>Pseudomonadati</taxon>
        <taxon>Pseudomonadota</taxon>
        <taxon>Gammaproteobacteria</taxon>
        <taxon>Thiotrichales</taxon>
        <taxon>Thiotrichaceae</taxon>
        <taxon>environmental samples</taxon>
    </lineage>
</organism>
<evidence type="ECO:0000259" key="6">
    <source>
        <dbReference type="PROSITE" id="PS51194"/>
    </source>
</evidence>
<sequence>MTTVQNQEMLKPEHTRALRQNGFPPDMVLKGFDEATLQRGIHYFETRRVIDRSNDVPGLSLVELEASVLGEQKYTVRVSIDLSNFQIRSRCSCPVHKQCKHGVAALLDYVVGDVSTTISSTHIERKIKQPTAIELWLAELNTHQNPQTTPEAPQPQPTEEQQPVSRMDLLFLLSQKDKGSNALDVEPRRATKLKRGGYGQGYRVQLSDLLHDWKDPGFQCTPEDRDISHMLMPHRHNNLYASEGKAYSVTGGIGRIALTMMLKTGRAFWNKTDYSPLTEGEPRTLEFEWEKTEDEQRQEIRAVTSTAIQDYFWMDQLYYIDVLRSEIGLLHHAPLTPHQVINLLKAPPIPKDKTQEVSQKLLDMFPEAEIPLPAKEMNPEAVDIHVGKVIPVLELRAAPRLGNPELADILPDLHIASLSFDYDGHEIQPDHQQALSLIRKDNLRYRIHRQPDQEQQAIDCLAASGFEAPEDNSRFKPLELILDADNATLVALRWNNFLDNTLPALEADGWRVTRDDSFSMEFTLVDEWHGELEQHGQEWFDISLGFVIEGKRINLLPILVEMLGQMKDPQELHNLLDAQEYMLVPLDQKRWVKLEASRLRNVLNTLIELYDSQPLDNSGKLRLSKFQGMQLASLLNDPKLHWKGADELKVLSNKLLNFQGVKTVEPPEGLNAELRPYQQDGLSWMQFLREFRFNGILADDMGLGKTIQALAHLLIEKQAGRSQLPSLVIAPTSLMSNWRREAEKFTPDLSVLVLHGSERKQHFPTINNYDLVLTTYPLILRDEEFYRELKFNYLILDEAQYIKNAKSKTTQVIYDLNTPNRLCLTGTPMENHLGELWSMFHFLMPGFLGPQDRFSRLFRTPIEKNGDQERQKRLRNRIAPFMLRRSKELVASELPPKTEIIRTVTLEGAQRDLYESVRMAMDKKVRDEIRDRGFSRSHIMILDALLKLRQICCDPRIMKLDRAKDVKESAKLNMLMEMLDEMLDEGRKVLIFSQFTTMLALIEEECKSRHFRYSLLTGQTRDRETAINYFQEGDAQIFLISLKAGGTGLNLTAADTVIHYDPWWNPAVEQQATDRAYRIGQDKPVFVYKLLTEDTVEEKILKLQEKKQMLADGLYSDTQKQQASFSQDELM</sequence>
<dbReference type="Pfam" id="PF00176">
    <property type="entry name" value="SNF2-rel_dom"/>
    <property type="match status" value="1"/>
</dbReference>
<keyword evidence="2 7" id="KW-0067">ATP-binding</keyword>
<dbReference type="InterPro" id="IPR027417">
    <property type="entry name" value="P-loop_NTPase"/>
</dbReference>
<keyword evidence="1" id="KW-0378">Hydrolase</keyword>
<keyword evidence="2 7" id="KW-0347">Helicase</keyword>
<dbReference type="SUPFAM" id="SSF52540">
    <property type="entry name" value="P-loop containing nucleoside triphosphate hydrolases"/>
    <property type="match status" value="2"/>
</dbReference>
<gene>
    <name evidence="7" type="ORF">HELGO_WM40475</name>
</gene>
<dbReference type="InterPro" id="IPR000330">
    <property type="entry name" value="SNF2_N"/>
</dbReference>
<dbReference type="SMART" id="SM00490">
    <property type="entry name" value="HELICc"/>
    <property type="match status" value="1"/>
</dbReference>
<dbReference type="InterPro" id="IPR001650">
    <property type="entry name" value="Helicase_C-like"/>
</dbReference>
<evidence type="ECO:0000256" key="3">
    <source>
        <dbReference type="PROSITE-ProRule" id="PRU00325"/>
    </source>
</evidence>
<evidence type="ECO:0000256" key="2">
    <source>
        <dbReference type="ARBA" id="ARBA00022806"/>
    </source>
</evidence>
<feature type="domain" description="SWIM-type" evidence="4">
    <location>
        <begin position="76"/>
        <end position="110"/>
    </location>
</feature>
<evidence type="ECO:0000259" key="4">
    <source>
        <dbReference type="PROSITE" id="PS50966"/>
    </source>
</evidence>
<keyword evidence="3" id="KW-0479">Metal-binding</keyword>
<dbReference type="PROSITE" id="PS50966">
    <property type="entry name" value="ZF_SWIM"/>
    <property type="match status" value="1"/>
</dbReference>
<dbReference type="InterPro" id="IPR014001">
    <property type="entry name" value="Helicase_ATP-bd"/>
</dbReference>
<dbReference type="Gene3D" id="3.40.50.10810">
    <property type="entry name" value="Tandem AAA-ATPase domain"/>
    <property type="match status" value="1"/>
</dbReference>
<dbReference type="InterPro" id="IPR038718">
    <property type="entry name" value="SNF2-like_sf"/>
</dbReference>
<dbReference type="PROSITE" id="PS51194">
    <property type="entry name" value="HELICASE_CTER"/>
    <property type="match status" value="1"/>
</dbReference>
<keyword evidence="3" id="KW-0862">Zinc</keyword>
<dbReference type="CDD" id="cd18793">
    <property type="entry name" value="SF2_C_SNF"/>
    <property type="match status" value="1"/>
</dbReference>
<dbReference type="GO" id="GO:0008270">
    <property type="term" value="F:zinc ion binding"/>
    <property type="evidence" value="ECO:0007669"/>
    <property type="project" value="UniProtKB-KW"/>
</dbReference>
<feature type="domain" description="Helicase ATP-binding" evidence="5">
    <location>
        <begin position="686"/>
        <end position="846"/>
    </location>
</feature>
<dbReference type="GO" id="GO:0005524">
    <property type="term" value="F:ATP binding"/>
    <property type="evidence" value="ECO:0007669"/>
    <property type="project" value="InterPro"/>
</dbReference>
<dbReference type="SMART" id="SM00487">
    <property type="entry name" value="DEXDc"/>
    <property type="match status" value="1"/>
</dbReference>
<dbReference type="InterPro" id="IPR049730">
    <property type="entry name" value="SNF2/RAD54-like_C"/>
</dbReference>
<dbReference type="Gene3D" id="3.40.50.300">
    <property type="entry name" value="P-loop containing nucleotide triphosphate hydrolases"/>
    <property type="match status" value="1"/>
</dbReference>
<dbReference type="CDD" id="cd18012">
    <property type="entry name" value="DEXQc_arch_SWI2_SNF2"/>
    <property type="match status" value="1"/>
</dbReference>
<name>A0A6S6T529_9GAMM</name>
<dbReference type="AlphaFoldDB" id="A0A6S6T529"/>
<accession>A0A6S6T529</accession>
<evidence type="ECO:0000259" key="5">
    <source>
        <dbReference type="PROSITE" id="PS51192"/>
    </source>
</evidence>
<dbReference type="PROSITE" id="PS51192">
    <property type="entry name" value="HELICASE_ATP_BIND_1"/>
    <property type="match status" value="1"/>
</dbReference>
<feature type="domain" description="Helicase C-terminal" evidence="6">
    <location>
        <begin position="974"/>
        <end position="1126"/>
    </location>
</feature>
<evidence type="ECO:0000256" key="1">
    <source>
        <dbReference type="ARBA" id="ARBA00022801"/>
    </source>
</evidence>
<dbReference type="GO" id="GO:0016787">
    <property type="term" value="F:hydrolase activity"/>
    <property type="evidence" value="ECO:0007669"/>
    <property type="project" value="UniProtKB-KW"/>
</dbReference>
<protein>
    <submittedName>
        <fullName evidence="7">COG0553: Superfamily II DNA/RNA helicases, SNF2 family</fullName>
    </submittedName>
</protein>
<dbReference type="EMBL" id="CACVAV010000216">
    <property type="protein sequence ID" value="CAA6813345.1"/>
    <property type="molecule type" value="Genomic_DNA"/>
</dbReference>
<reference evidence="7" key="1">
    <citation type="submission" date="2020-01" db="EMBL/GenBank/DDBJ databases">
        <authorList>
            <person name="Meier V. D."/>
            <person name="Meier V D."/>
        </authorList>
    </citation>
    <scope>NUCLEOTIDE SEQUENCE</scope>
    <source>
        <strain evidence="7">HLG_WM_MAG_08</strain>
    </source>
</reference>
<keyword evidence="3" id="KW-0863">Zinc-finger</keyword>
<dbReference type="GO" id="GO:0004386">
    <property type="term" value="F:helicase activity"/>
    <property type="evidence" value="ECO:0007669"/>
    <property type="project" value="UniProtKB-KW"/>
</dbReference>
<keyword evidence="2 7" id="KW-0547">Nucleotide-binding</keyword>
<dbReference type="Pfam" id="PF00271">
    <property type="entry name" value="Helicase_C"/>
    <property type="match status" value="1"/>
</dbReference>
<evidence type="ECO:0000313" key="7">
    <source>
        <dbReference type="EMBL" id="CAA6813345.1"/>
    </source>
</evidence>
<dbReference type="PANTHER" id="PTHR10799">
    <property type="entry name" value="SNF2/RAD54 HELICASE FAMILY"/>
    <property type="match status" value="1"/>
</dbReference>
<dbReference type="InterPro" id="IPR007527">
    <property type="entry name" value="Znf_SWIM"/>
</dbReference>